<proteinExistence type="predicted"/>
<feature type="compositionally biased region" description="Polar residues" evidence="1">
    <location>
        <begin position="9"/>
        <end position="20"/>
    </location>
</feature>
<evidence type="ECO:0000313" key="3">
    <source>
        <dbReference type="Proteomes" id="UP000813385"/>
    </source>
</evidence>
<dbReference type="EMBL" id="JAGPXD010000001">
    <property type="protein sequence ID" value="KAH7377234.1"/>
    <property type="molecule type" value="Genomic_DNA"/>
</dbReference>
<name>A0A8K0TUR2_9PEZI</name>
<keyword evidence="3" id="KW-1185">Reference proteome</keyword>
<evidence type="ECO:0000256" key="1">
    <source>
        <dbReference type="SAM" id="MobiDB-lite"/>
    </source>
</evidence>
<dbReference type="Proteomes" id="UP000813385">
    <property type="component" value="Unassembled WGS sequence"/>
</dbReference>
<organism evidence="2 3">
    <name type="scientific">Plectosphaerella cucumerina</name>
    <dbReference type="NCBI Taxonomy" id="40658"/>
    <lineage>
        <taxon>Eukaryota</taxon>
        <taxon>Fungi</taxon>
        <taxon>Dikarya</taxon>
        <taxon>Ascomycota</taxon>
        <taxon>Pezizomycotina</taxon>
        <taxon>Sordariomycetes</taxon>
        <taxon>Hypocreomycetidae</taxon>
        <taxon>Glomerellales</taxon>
        <taxon>Plectosphaerellaceae</taxon>
        <taxon>Plectosphaerella</taxon>
    </lineage>
</organism>
<evidence type="ECO:0000313" key="2">
    <source>
        <dbReference type="EMBL" id="KAH7377234.1"/>
    </source>
</evidence>
<feature type="region of interest" description="Disordered" evidence="1">
    <location>
        <begin position="1"/>
        <end position="92"/>
    </location>
</feature>
<reference evidence="2" key="1">
    <citation type="journal article" date="2021" name="Nat. Commun.">
        <title>Genetic determinants of endophytism in the Arabidopsis root mycobiome.</title>
        <authorList>
            <person name="Mesny F."/>
            <person name="Miyauchi S."/>
            <person name="Thiergart T."/>
            <person name="Pickel B."/>
            <person name="Atanasova L."/>
            <person name="Karlsson M."/>
            <person name="Huettel B."/>
            <person name="Barry K.W."/>
            <person name="Haridas S."/>
            <person name="Chen C."/>
            <person name="Bauer D."/>
            <person name="Andreopoulos W."/>
            <person name="Pangilinan J."/>
            <person name="LaButti K."/>
            <person name="Riley R."/>
            <person name="Lipzen A."/>
            <person name="Clum A."/>
            <person name="Drula E."/>
            <person name="Henrissat B."/>
            <person name="Kohler A."/>
            <person name="Grigoriev I.V."/>
            <person name="Martin F.M."/>
            <person name="Hacquard S."/>
        </authorList>
    </citation>
    <scope>NUCLEOTIDE SEQUENCE</scope>
    <source>
        <strain evidence="2">MPI-CAGE-AT-0016</strain>
    </source>
</reference>
<gene>
    <name evidence="2" type="ORF">B0T11DRAFT_273824</name>
</gene>
<accession>A0A8K0TUR2</accession>
<protein>
    <submittedName>
        <fullName evidence="2">Uncharacterized protein</fullName>
    </submittedName>
</protein>
<sequence length="150" mass="17139">MAGMARVSPTVSAVSAQTSLPKHAPCEIWPSPSPTLCEGRRYWPQPMLPQPAQKKLRCRSNKTSSPSKPPTRPRPGTRARRQRTRHPGSQQITRVERKSMELSMMRLRLQRNSTGRAELKQFQRCTQRLYLRRVGHGLDRIVAEMAQSIN</sequence>
<dbReference type="AlphaFoldDB" id="A0A8K0TUR2"/>
<comment type="caution">
    <text evidence="2">The sequence shown here is derived from an EMBL/GenBank/DDBJ whole genome shotgun (WGS) entry which is preliminary data.</text>
</comment>
<feature type="compositionally biased region" description="Basic residues" evidence="1">
    <location>
        <begin position="75"/>
        <end position="86"/>
    </location>
</feature>